<proteinExistence type="predicted"/>
<feature type="transmembrane region" description="Helical" evidence="6">
    <location>
        <begin position="266"/>
        <end position="284"/>
    </location>
</feature>
<name>A0A2T2WLN8_9FIRM</name>
<evidence type="ECO:0000256" key="1">
    <source>
        <dbReference type="ARBA" id="ARBA00004651"/>
    </source>
</evidence>
<dbReference type="PANTHER" id="PTHR23528:SF1">
    <property type="entry name" value="MAJOR FACILITATOR SUPERFAMILY (MFS) PROFILE DOMAIN-CONTAINING PROTEIN"/>
    <property type="match status" value="1"/>
</dbReference>
<dbReference type="InterPro" id="IPR036259">
    <property type="entry name" value="MFS_trans_sf"/>
</dbReference>
<feature type="transmembrane region" description="Helical" evidence="6">
    <location>
        <begin position="55"/>
        <end position="76"/>
    </location>
</feature>
<accession>A0A2T2WLN8</accession>
<keyword evidence="3 6" id="KW-0812">Transmembrane</keyword>
<dbReference type="AlphaFoldDB" id="A0A2T2WLN8"/>
<feature type="transmembrane region" description="Helical" evidence="6">
    <location>
        <begin position="151"/>
        <end position="172"/>
    </location>
</feature>
<sequence length="414" mass="45487">MKVATSNPHRLTVPENVALSFFWFTSNMQWTALIIIVVPKVVLDMVGATHSGSDMSWLTALGALLASIIQPIVGAFSDRSRHRSGRRRPFMVIGVLGTATALILMGMARGFAVFLALYLVLELFSNLASAPYQALIPDVVLFEQRGVASGYMGLMSQAAIIGGVLIPTFFPIRTTFEILAVLQLVGLLVTIVGVPEVPLKTVSSKWSTAAFLRAFWISPKNYSDWWWVFLTRLLVMLGFSTLEYYLYYYLHFVQHLANPNPMLDQALIAVTLASLLSVLTAGWLSDRLRRRKMMVIAGGLVMGVAALGFVFTRSLTMVTVFALIFGLGYGTYLSTDWALAVDVLPATGAAAKDMGLWAISQTVAQTIATAIAGLFLTLTVVHWGNATAYRVLFVITFVYFLFGSFLVTRVRKVR</sequence>
<dbReference type="EMBL" id="PXYV01000008">
    <property type="protein sequence ID" value="PSR23147.1"/>
    <property type="molecule type" value="Genomic_DNA"/>
</dbReference>
<evidence type="ECO:0000256" key="6">
    <source>
        <dbReference type="SAM" id="Phobius"/>
    </source>
</evidence>
<dbReference type="InterPro" id="IPR020846">
    <property type="entry name" value="MFS_dom"/>
</dbReference>
<evidence type="ECO:0000259" key="7">
    <source>
        <dbReference type="PROSITE" id="PS50850"/>
    </source>
</evidence>
<reference evidence="8 9" key="1">
    <citation type="journal article" date="2014" name="BMC Genomics">
        <title>Comparison of environmental and isolate Sulfobacillus genomes reveals diverse carbon, sulfur, nitrogen, and hydrogen metabolisms.</title>
        <authorList>
            <person name="Justice N.B."/>
            <person name="Norman A."/>
            <person name="Brown C.T."/>
            <person name="Singh A."/>
            <person name="Thomas B.C."/>
            <person name="Banfield J.F."/>
        </authorList>
    </citation>
    <scope>NUCLEOTIDE SEQUENCE [LARGE SCALE GENOMIC DNA]</scope>
    <source>
        <strain evidence="8">AMDSBA3</strain>
    </source>
</reference>
<dbReference type="GO" id="GO:0005886">
    <property type="term" value="C:plasma membrane"/>
    <property type="evidence" value="ECO:0007669"/>
    <property type="project" value="UniProtKB-SubCell"/>
</dbReference>
<feature type="transmembrane region" description="Helical" evidence="6">
    <location>
        <begin position="356"/>
        <end position="381"/>
    </location>
</feature>
<comment type="subcellular location">
    <subcellularLocation>
        <location evidence="1">Cell membrane</location>
        <topology evidence="1">Multi-pass membrane protein</topology>
    </subcellularLocation>
</comment>
<evidence type="ECO:0000313" key="8">
    <source>
        <dbReference type="EMBL" id="PSR23147.1"/>
    </source>
</evidence>
<dbReference type="Gene3D" id="1.20.1250.20">
    <property type="entry name" value="MFS general substrate transporter like domains"/>
    <property type="match status" value="2"/>
</dbReference>
<dbReference type="InterPro" id="IPR011701">
    <property type="entry name" value="MFS"/>
</dbReference>
<feature type="transmembrane region" description="Helical" evidence="6">
    <location>
        <begin position="88"/>
        <end position="105"/>
    </location>
</feature>
<dbReference type="PANTHER" id="PTHR23528">
    <property type="match status" value="1"/>
</dbReference>
<feature type="transmembrane region" description="Helical" evidence="6">
    <location>
        <begin position="293"/>
        <end position="311"/>
    </location>
</feature>
<gene>
    <name evidence="8" type="ORF">C7B45_04205</name>
</gene>
<dbReference type="PROSITE" id="PS50850">
    <property type="entry name" value="MFS"/>
    <property type="match status" value="1"/>
</dbReference>
<feature type="transmembrane region" description="Helical" evidence="6">
    <location>
        <begin position="317"/>
        <end position="344"/>
    </location>
</feature>
<evidence type="ECO:0000256" key="4">
    <source>
        <dbReference type="ARBA" id="ARBA00022989"/>
    </source>
</evidence>
<feature type="transmembrane region" description="Helical" evidence="6">
    <location>
        <begin position="225"/>
        <end position="246"/>
    </location>
</feature>
<dbReference type="Pfam" id="PF07690">
    <property type="entry name" value="MFS_1"/>
    <property type="match status" value="1"/>
</dbReference>
<evidence type="ECO:0000256" key="3">
    <source>
        <dbReference type="ARBA" id="ARBA00022692"/>
    </source>
</evidence>
<keyword evidence="2" id="KW-0813">Transport</keyword>
<comment type="caution">
    <text evidence="8">The sequence shown here is derived from an EMBL/GenBank/DDBJ whole genome shotgun (WGS) entry which is preliminary data.</text>
</comment>
<feature type="transmembrane region" description="Helical" evidence="6">
    <location>
        <begin position="387"/>
        <end position="408"/>
    </location>
</feature>
<feature type="domain" description="Major facilitator superfamily (MFS) profile" evidence="7">
    <location>
        <begin position="15"/>
        <end position="411"/>
    </location>
</feature>
<organism evidence="8 9">
    <name type="scientific">Sulfobacillus acidophilus</name>
    <dbReference type="NCBI Taxonomy" id="53633"/>
    <lineage>
        <taxon>Bacteria</taxon>
        <taxon>Bacillati</taxon>
        <taxon>Bacillota</taxon>
        <taxon>Clostridia</taxon>
        <taxon>Eubacteriales</taxon>
        <taxon>Clostridiales Family XVII. Incertae Sedis</taxon>
        <taxon>Sulfobacillus</taxon>
    </lineage>
</organism>
<evidence type="ECO:0000256" key="2">
    <source>
        <dbReference type="ARBA" id="ARBA00022448"/>
    </source>
</evidence>
<dbReference type="SUPFAM" id="SSF103473">
    <property type="entry name" value="MFS general substrate transporter"/>
    <property type="match status" value="1"/>
</dbReference>
<dbReference type="GO" id="GO:0022857">
    <property type="term" value="F:transmembrane transporter activity"/>
    <property type="evidence" value="ECO:0007669"/>
    <property type="project" value="InterPro"/>
</dbReference>
<keyword evidence="4 6" id="KW-1133">Transmembrane helix</keyword>
<feature type="transmembrane region" description="Helical" evidence="6">
    <location>
        <begin position="21"/>
        <end position="43"/>
    </location>
</feature>
<keyword evidence="5 6" id="KW-0472">Membrane</keyword>
<dbReference type="Proteomes" id="UP000241848">
    <property type="component" value="Unassembled WGS sequence"/>
</dbReference>
<protein>
    <recommendedName>
        <fullName evidence="7">Major facilitator superfamily (MFS) profile domain-containing protein</fullName>
    </recommendedName>
</protein>
<evidence type="ECO:0000313" key="9">
    <source>
        <dbReference type="Proteomes" id="UP000241848"/>
    </source>
</evidence>
<evidence type="ECO:0000256" key="5">
    <source>
        <dbReference type="ARBA" id="ARBA00023136"/>
    </source>
</evidence>